<dbReference type="Proteomes" id="UP000291151">
    <property type="component" value="Chromosome"/>
</dbReference>
<dbReference type="PANTHER" id="PTHR34817:SF2">
    <property type="entry name" value="NUCLEOTIDYLTRANSFERASE"/>
    <property type="match status" value="1"/>
</dbReference>
<dbReference type="InterPro" id="IPR018775">
    <property type="entry name" value="RlaP"/>
</dbReference>
<dbReference type="AlphaFoldDB" id="A0A4P6UQQ1"/>
<evidence type="ECO:0000313" key="1">
    <source>
        <dbReference type="EMBL" id="QBK24877.1"/>
    </source>
</evidence>
<dbReference type="EMBL" id="CP036528">
    <property type="protein sequence ID" value="QBK24877.1"/>
    <property type="molecule type" value="Genomic_DNA"/>
</dbReference>
<dbReference type="Pfam" id="PF10127">
    <property type="entry name" value="RlaP"/>
    <property type="match status" value="1"/>
</dbReference>
<proteinExistence type="predicted"/>
<dbReference type="RefSeq" id="WP_208651208.1">
    <property type="nucleotide sequence ID" value="NZ_CP036528.1"/>
</dbReference>
<name>A0A4P6UQQ1_9BACL</name>
<reference evidence="1 2" key="1">
    <citation type="submission" date="2019-02" db="EMBL/GenBank/DDBJ databases">
        <title>Ureibacillus thermophilus.</title>
        <authorList>
            <person name="Sunny J.S."/>
            <person name="Natarajan A."/>
            <person name="Saleena L.M."/>
        </authorList>
    </citation>
    <scope>NUCLEOTIDE SEQUENCE [LARGE SCALE GENOMIC DNA]</scope>
    <source>
        <strain evidence="1 2">LM102</strain>
    </source>
</reference>
<keyword evidence="1" id="KW-0808">Transferase</keyword>
<gene>
    <name evidence="1" type="ORF">DKZ56_02730</name>
</gene>
<dbReference type="GO" id="GO:0016740">
    <property type="term" value="F:transferase activity"/>
    <property type="evidence" value="ECO:0007669"/>
    <property type="project" value="UniProtKB-KW"/>
</dbReference>
<organism evidence="1 2">
    <name type="scientific">Ureibacillus thermophilus</name>
    <dbReference type="NCBI Taxonomy" id="367743"/>
    <lineage>
        <taxon>Bacteria</taxon>
        <taxon>Bacillati</taxon>
        <taxon>Bacillota</taxon>
        <taxon>Bacilli</taxon>
        <taxon>Bacillales</taxon>
        <taxon>Caryophanaceae</taxon>
        <taxon>Ureibacillus</taxon>
    </lineage>
</organism>
<dbReference type="PANTHER" id="PTHR34817">
    <property type="entry name" value="NUCLEOTIDYLTRANSFERASE"/>
    <property type="match status" value="1"/>
</dbReference>
<keyword evidence="2" id="KW-1185">Reference proteome</keyword>
<sequence>MYEVIVNQLKQIERSHHVKVLFAVESGSRAWGIASKESDYDVRFIYIHPVDWYLTIDPQGIGKKRDVIELPIHDHLDISGWEVTKALRLFRKCNPSILEWMRSSPIYLQPYSFISKLRLLEDEVFNPKSMLSHYIQIAKQNYASLQGENVKVKSYLYALRSLFACKWIEQFNEIPPIHFQHLLSQMKIDGKLRNEIEQLVKSKVFDKRETIRPIPIFNDYIEHELYSLQDYIKNLYGEKNDPTVQLDKLFRETLREVWNEKFDAF</sequence>
<accession>A0A4P6UQQ1</accession>
<protein>
    <submittedName>
        <fullName evidence="1">Nucleotidyltransferase domain-containing protein</fullName>
    </submittedName>
</protein>
<dbReference type="KEGG" id="uth:DKZ56_02730"/>
<evidence type="ECO:0000313" key="2">
    <source>
        <dbReference type="Proteomes" id="UP000291151"/>
    </source>
</evidence>